<dbReference type="EMBL" id="KZ821219">
    <property type="protein sequence ID" value="PYH49332.1"/>
    <property type="molecule type" value="Genomic_DNA"/>
</dbReference>
<dbReference type="InterPro" id="IPR006094">
    <property type="entry name" value="Oxid_FAD_bind_N"/>
</dbReference>
<keyword evidence="2" id="KW-0285">Flavoprotein</keyword>
<dbReference type="OrthoDB" id="2151789at2759"/>
<dbReference type="GO" id="GO:0071949">
    <property type="term" value="F:FAD binding"/>
    <property type="evidence" value="ECO:0007669"/>
    <property type="project" value="InterPro"/>
</dbReference>
<dbReference type="Proteomes" id="UP000248349">
    <property type="component" value="Unassembled WGS sequence"/>
</dbReference>
<protein>
    <submittedName>
        <fullName evidence="6">Putative oxidoreductase</fullName>
    </submittedName>
</protein>
<dbReference type="SUPFAM" id="SSF56176">
    <property type="entry name" value="FAD-binding/transporter-associated domain-like"/>
    <property type="match status" value="1"/>
</dbReference>
<dbReference type="PROSITE" id="PS51387">
    <property type="entry name" value="FAD_PCMH"/>
    <property type="match status" value="1"/>
</dbReference>
<dbReference type="AlphaFoldDB" id="A0A319ASV9"/>
<dbReference type="RefSeq" id="XP_025435314.1">
    <property type="nucleotide sequence ID" value="XM_025579453.1"/>
</dbReference>
<accession>A0A319ASV9</accession>
<dbReference type="InterPro" id="IPR016166">
    <property type="entry name" value="FAD-bd_PCMH"/>
</dbReference>
<dbReference type="InterPro" id="IPR036318">
    <property type="entry name" value="FAD-bd_PCMH-like_sf"/>
</dbReference>
<evidence type="ECO:0000256" key="2">
    <source>
        <dbReference type="ARBA" id="ARBA00022630"/>
    </source>
</evidence>
<organism evidence="6 7">
    <name type="scientific">Aspergillus saccharolyticus JOP 1030-1</name>
    <dbReference type="NCBI Taxonomy" id="1450539"/>
    <lineage>
        <taxon>Eukaryota</taxon>
        <taxon>Fungi</taxon>
        <taxon>Dikarya</taxon>
        <taxon>Ascomycota</taxon>
        <taxon>Pezizomycotina</taxon>
        <taxon>Eurotiomycetes</taxon>
        <taxon>Eurotiomycetidae</taxon>
        <taxon>Eurotiales</taxon>
        <taxon>Aspergillaceae</taxon>
        <taxon>Aspergillus</taxon>
        <taxon>Aspergillus subgen. Circumdati</taxon>
    </lineage>
</organism>
<proteinExistence type="inferred from homology"/>
<evidence type="ECO:0000313" key="7">
    <source>
        <dbReference type="Proteomes" id="UP000248349"/>
    </source>
</evidence>
<comment type="similarity">
    <text evidence="1">Belongs to the oxygen-dependent FAD-linked oxidoreductase family.</text>
</comment>
<dbReference type="Pfam" id="PF01565">
    <property type="entry name" value="FAD_binding_4"/>
    <property type="match status" value="1"/>
</dbReference>
<dbReference type="InterPro" id="IPR016169">
    <property type="entry name" value="FAD-bd_PCMH_sub2"/>
</dbReference>
<dbReference type="STRING" id="1450539.A0A319ASV9"/>
<reference evidence="6 7" key="1">
    <citation type="submission" date="2016-12" db="EMBL/GenBank/DDBJ databases">
        <title>The genomes of Aspergillus section Nigri reveals drivers in fungal speciation.</title>
        <authorList>
            <consortium name="DOE Joint Genome Institute"/>
            <person name="Vesth T.C."/>
            <person name="Nybo J."/>
            <person name="Theobald S."/>
            <person name="Brandl J."/>
            <person name="Frisvad J.C."/>
            <person name="Nielsen K.F."/>
            <person name="Lyhne E.K."/>
            <person name="Kogle M.E."/>
            <person name="Kuo A."/>
            <person name="Riley R."/>
            <person name="Clum A."/>
            <person name="Nolan M."/>
            <person name="Lipzen A."/>
            <person name="Salamov A."/>
            <person name="Henrissat B."/>
            <person name="Wiebenga A."/>
            <person name="De Vries R.P."/>
            <person name="Grigoriev I.V."/>
            <person name="Mortensen U.H."/>
            <person name="Andersen M.R."/>
            <person name="Baker S.E."/>
        </authorList>
    </citation>
    <scope>NUCLEOTIDE SEQUENCE [LARGE SCALE GENOMIC DNA]</scope>
    <source>
        <strain evidence="6 7">JOP 1030-1</strain>
    </source>
</reference>
<keyword evidence="4" id="KW-0560">Oxidoreductase</keyword>
<dbReference type="PANTHER" id="PTHR42973:SF22">
    <property type="entry name" value="FAD-BINDING PCMH-TYPE DOMAIN-CONTAINING PROTEIN-RELATED"/>
    <property type="match status" value="1"/>
</dbReference>
<dbReference type="PANTHER" id="PTHR42973">
    <property type="entry name" value="BINDING OXIDOREDUCTASE, PUTATIVE (AFU_ORTHOLOGUE AFUA_1G17690)-RELATED"/>
    <property type="match status" value="1"/>
</dbReference>
<dbReference type="GeneID" id="37080682"/>
<sequence length="474" mass="50718">MGLTNLTSACCWGLYRLLGANLTSFDGSAAYNASLASYFSQQESQLYPSCIVAPTTVEQVSTAVRYLTTNSTCDFAVRSGGHQVFAGAANIANGVTIDLRGLDQIEVSDDYSTATVGVGATWGDVYAALDPLNLTAAGGRVSGVGVGGLTIGGGISYHSPRYGWTCDTVVDFEVVLANGTIVHANERENPELQTALRGGSNNFGVVTRIQLATIEQDQIWAGLAYYSFDTIDAQLQAAADFSQPDGYDEYASLVLSFGFLSTREAALVNSLVYTKPEPNPPAFQAFTAIPSVSSTLRLTNMSAMSIEQGSFQPNGDRQLWLVTAFESSVSMLNATYRHWNRTLADVSDVAGIGWSLSLEPLPPAIYSRHSDTNSLGLSDTSGSLMIVLLSASWTHEADDATVTEAGRSLISGVEDDAHAQNAYHPFKYLNYAAPWQSPIASYGDASVERLRRVSQAVDPERVFQQQVPGGFKLP</sequence>
<gene>
    <name evidence="6" type="ORF">BP01DRAFT_420320</name>
</gene>
<evidence type="ECO:0000256" key="3">
    <source>
        <dbReference type="ARBA" id="ARBA00022827"/>
    </source>
</evidence>
<evidence type="ECO:0000256" key="1">
    <source>
        <dbReference type="ARBA" id="ARBA00005466"/>
    </source>
</evidence>
<keyword evidence="7" id="KW-1185">Reference proteome</keyword>
<name>A0A319ASV9_9EURO</name>
<feature type="domain" description="FAD-binding PCMH-type" evidence="5">
    <location>
        <begin position="44"/>
        <end position="216"/>
    </location>
</feature>
<keyword evidence="3" id="KW-0274">FAD</keyword>
<dbReference type="InterPro" id="IPR050416">
    <property type="entry name" value="FAD-linked_Oxidoreductase"/>
</dbReference>
<dbReference type="Gene3D" id="3.30.465.10">
    <property type="match status" value="1"/>
</dbReference>
<dbReference type="GO" id="GO:0016491">
    <property type="term" value="F:oxidoreductase activity"/>
    <property type="evidence" value="ECO:0007669"/>
    <property type="project" value="UniProtKB-KW"/>
</dbReference>
<evidence type="ECO:0000256" key="4">
    <source>
        <dbReference type="ARBA" id="ARBA00023002"/>
    </source>
</evidence>
<evidence type="ECO:0000259" key="5">
    <source>
        <dbReference type="PROSITE" id="PS51387"/>
    </source>
</evidence>
<evidence type="ECO:0000313" key="6">
    <source>
        <dbReference type="EMBL" id="PYH49332.1"/>
    </source>
</evidence>